<dbReference type="EMBL" id="KI635808">
    <property type="protein sequence ID" value="ETB57025.1"/>
    <property type="molecule type" value="Genomic_DNA"/>
</dbReference>
<name>V7PDE5_PLAYE</name>
<dbReference type="Proteomes" id="UP000018538">
    <property type="component" value="Unassembled WGS sequence"/>
</dbReference>
<accession>V7PDE5</accession>
<dbReference type="Pfam" id="PF06022">
    <property type="entry name" value="Cir_Bir_Yir"/>
    <property type="match status" value="1"/>
</dbReference>
<dbReference type="AlphaFoldDB" id="V7PDE5"/>
<protein>
    <recommendedName>
        <fullName evidence="3">Plasmodium variant antigen protein Cir/Yir/Bir</fullName>
    </recommendedName>
</protein>
<evidence type="ECO:0000313" key="2">
    <source>
        <dbReference type="Proteomes" id="UP000018538"/>
    </source>
</evidence>
<gene>
    <name evidence="1" type="ORF">YYC_04877</name>
</gene>
<organism evidence="1 2">
    <name type="scientific">Plasmodium yoelii 17X</name>
    <dbReference type="NCBI Taxonomy" id="1323249"/>
    <lineage>
        <taxon>Eukaryota</taxon>
        <taxon>Sar</taxon>
        <taxon>Alveolata</taxon>
        <taxon>Apicomplexa</taxon>
        <taxon>Aconoidasida</taxon>
        <taxon>Haemosporida</taxon>
        <taxon>Plasmodiidae</taxon>
        <taxon>Plasmodium</taxon>
        <taxon>Plasmodium (Vinckeia)</taxon>
    </lineage>
</organism>
<sequence length="102" mass="12048">MSKELFSTIKRLDNCFSREVLLKEGKCCYVPYKDYCPTKQNGKKGECSTNYEKISAGFIWLLDMFKDNYGDNIFVIWISETISKTTFKRKAKKIKKKMDYNI</sequence>
<evidence type="ECO:0008006" key="3">
    <source>
        <dbReference type="Google" id="ProtNLM"/>
    </source>
</evidence>
<dbReference type="InterPro" id="IPR006477">
    <property type="entry name" value="Yir_bir_cir"/>
</dbReference>
<proteinExistence type="predicted"/>
<evidence type="ECO:0000313" key="1">
    <source>
        <dbReference type="EMBL" id="ETB57025.1"/>
    </source>
</evidence>
<reference evidence="1 2" key="1">
    <citation type="submission" date="2013-11" db="EMBL/GenBank/DDBJ databases">
        <title>The Genome Sequence of Plasmodium yoelii 17X.</title>
        <authorList>
            <consortium name="The Broad Institute Genomics Platform"/>
            <consortium name="The Broad Institute Genome Sequencing Center for Infectious Disease"/>
            <person name="Neafsey D."/>
            <person name="Adams J."/>
            <person name="Walker B."/>
            <person name="Young S.K."/>
            <person name="Zeng Q."/>
            <person name="Gargeya S."/>
            <person name="Fitzgerald M."/>
            <person name="Haas B."/>
            <person name="Abouelleil A."/>
            <person name="Alvarado L."/>
            <person name="Chapman S.B."/>
            <person name="Gainer-Dewar J."/>
            <person name="Goldberg J."/>
            <person name="Griggs A."/>
            <person name="Gujja S."/>
            <person name="Hansen M."/>
            <person name="Howarth C."/>
            <person name="Imamovic A."/>
            <person name="Ireland A."/>
            <person name="Larimer J."/>
            <person name="McCowan C."/>
            <person name="Murphy C."/>
            <person name="Pearson M."/>
            <person name="Poon T.W."/>
            <person name="Priest M."/>
            <person name="Roberts A."/>
            <person name="Saif S."/>
            <person name="Shea T."/>
            <person name="Sykes S."/>
            <person name="Wortman J."/>
            <person name="Nusbaum C."/>
            <person name="Birren B."/>
        </authorList>
    </citation>
    <scope>NUCLEOTIDE SEQUENCE [LARGE SCALE GENOMIC DNA]</scope>
    <source>
        <strain evidence="1 2">17X</strain>
    </source>
</reference>
<keyword evidence="2" id="KW-1185">Reference proteome</keyword>